<comment type="catalytic activity">
    <reaction evidence="1">
        <text>S-ubiquitinyl-[E2 ubiquitin-conjugating enzyme]-L-cysteine + [acceptor protein]-L-lysine = [E2 ubiquitin-conjugating enzyme]-L-cysteine + N(6)-ubiquitinyl-[acceptor protein]-L-lysine.</text>
        <dbReference type="EC" id="2.3.2.27"/>
    </reaction>
</comment>
<evidence type="ECO:0000256" key="8">
    <source>
        <dbReference type="PROSITE-ProRule" id="PRU00175"/>
    </source>
</evidence>
<dbReference type="EMBL" id="JAGFBR010000009">
    <property type="protein sequence ID" value="KAH0460860.1"/>
    <property type="molecule type" value="Genomic_DNA"/>
</dbReference>
<evidence type="ECO:0000313" key="11">
    <source>
        <dbReference type="Proteomes" id="UP000775213"/>
    </source>
</evidence>
<evidence type="ECO:0000259" key="9">
    <source>
        <dbReference type="PROSITE" id="PS50089"/>
    </source>
</evidence>
<keyword evidence="11" id="KW-1185">Reference proteome</keyword>
<dbReference type="PROSITE" id="PS50089">
    <property type="entry name" value="ZF_RING_2"/>
    <property type="match status" value="1"/>
</dbReference>
<dbReference type="Proteomes" id="UP000775213">
    <property type="component" value="Unassembled WGS sequence"/>
</dbReference>
<dbReference type="Pfam" id="PF13639">
    <property type="entry name" value="zf-RING_2"/>
    <property type="match status" value="1"/>
</dbReference>
<dbReference type="AlphaFoldDB" id="A0AAV7GGF1"/>
<dbReference type="SUPFAM" id="SSF57850">
    <property type="entry name" value="RING/U-box"/>
    <property type="match status" value="1"/>
</dbReference>
<accession>A0AAV7GGF1</accession>
<reference evidence="10 11" key="1">
    <citation type="journal article" date="2021" name="Hortic Res">
        <title>Chromosome-scale assembly of the Dendrobium chrysotoxum genome enhances the understanding of orchid evolution.</title>
        <authorList>
            <person name="Zhang Y."/>
            <person name="Zhang G.Q."/>
            <person name="Zhang D."/>
            <person name="Liu X.D."/>
            <person name="Xu X.Y."/>
            <person name="Sun W.H."/>
            <person name="Yu X."/>
            <person name="Zhu X."/>
            <person name="Wang Z.W."/>
            <person name="Zhao X."/>
            <person name="Zhong W.Y."/>
            <person name="Chen H."/>
            <person name="Yin W.L."/>
            <person name="Huang T."/>
            <person name="Niu S.C."/>
            <person name="Liu Z.J."/>
        </authorList>
    </citation>
    <scope>NUCLEOTIDE SEQUENCE [LARGE SCALE GENOMIC DNA]</scope>
    <source>
        <strain evidence="10">Lindl</strain>
    </source>
</reference>
<evidence type="ECO:0000256" key="7">
    <source>
        <dbReference type="ARBA" id="ARBA00022833"/>
    </source>
</evidence>
<dbReference type="InterPro" id="IPR001841">
    <property type="entry name" value="Znf_RING"/>
</dbReference>
<evidence type="ECO:0000256" key="6">
    <source>
        <dbReference type="ARBA" id="ARBA00022786"/>
    </source>
</evidence>
<dbReference type="GO" id="GO:0061630">
    <property type="term" value="F:ubiquitin protein ligase activity"/>
    <property type="evidence" value="ECO:0007669"/>
    <property type="project" value="UniProtKB-EC"/>
</dbReference>
<keyword evidence="3" id="KW-0808">Transferase</keyword>
<name>A0AAV7GGF1_DENCH</name>
<comment type="caution">
    <text evidence="10">The sequence shown here is derived from an EMBL/GenBank/DDBJ whole genome shotgun (WGS) entry which is preliminary data.</text>
</comment>
<keyword evidence="4" id="KW-0479">Metal-binding</keyword>
<keyword evidence="7" id="KW-0862">Zinc</keyword>
<proteinExistence type="predicted"/>
<dbReference type="PANTHER" id="PTHR22937">
    <property type="entry name" value="E3 UBIQUITIN-PROTEIN LIGASE RNF165"/>
    <property type="match status" value="1"/>
</dbReference>
<dbReference type="InterPro" id="IPR045191">
    <property type="entry name" value="MBR1/2-like"/>
</dbReference>
<dbReference type="GO" id="GO:0008270">
    <property type="term" value="F:zinc ion binding"/>
    <property type="evidence" value="ECO:0007669"/>
    <property type="project" value="UniProtKB-KW"/>
</dbReference>
<evidence type="ECO:0000256" key="4">
    <source>
        <dbReference type="ARBA" id="ARBA00022723"/>
    </source>
</evidence>
<evidence type="ECO:0000313" key="10">
    <source>
        <dbReference type="EMBL" id="KAH0460860.1"/>
    </source>
</evidence>
<evidence type="ECO:0000256" key="5">
    <source>
        <dbReference type="ARBA" id="ARBA00022771"/>
    </source>
</evidence>
<dbReference type="EC" id="2.3.2.27" evidence="2"/>
<dbReference type="Gene3D" id="3.30.40.10">
    <property type="entry name" value="Zinc/RING finger domain, C3HC4 (zinc finger)"/>
    <property type="match status" value="1"/>
</dbReference>
<dbReference type="SMART" id="SM00184">
    <property type="entry name" value="RING"/>
    <property type="match status" value="1"/>
</dbReference>
<evidence type="ECO:0000256" key="1">
    <source>
        <dbReference type="ARBA" id="ARBA00000900"/>
    </source>
</evidence>
<sequence>MESGFWVQQRLDDTLLLTHISVPTGYVYTPWMRSVPAPWMMHSFPARWTMRSVPTPWMHSTGPRRYRYELPPRMRSSNTNTTRIHSTAADINERAPEQQQNPQNQSSRAGNRLSEERISNFLINSLGRLTTTEENIICTICQEEINVKEKIAILRCNHIYHVGCIKNWLMIKNECAVCRARAIPDENVRRVLC</sequence>
<keyword evidence="6" id="KW-0833">Ubl conjugation pathway</keyword>
<dbReference type="PANTHER" id="PTHR22937:SF65">
    <property type="entry name" value="E3 UBIQUITIN-PROTEIN LIGASE ARK2C"/>
    <property type="match status" value="1"/>
</dbReference>
<feature type="domain" description="RING-type" evidence="9">
    <location>
        <begin position="138"/>
        <end position="179"/>
    </location>
</feature>
<evidence type="ECO:0000256" key="2">
    <source>
        <dbReference type="ARBA" id="ARBA00012483"/>
    </source>
</evidence>
<protein>
    <recommendedName>
        <fullName evidence="2">RING-type E3 ubiquitin transferase</fullName>
        <ecNumber evidence="2">2.3.2.27</ecNumber>
    </recommendedName>
</protein>
<gene>
    <name evidence="10" type="ORF">IEQ34_008435</name>
</gene>
<keyword evidence="5 8" id="KW-0863">Zinc-finger</keyword>
<organism evidence="10 11">
    <name type="scientific">Dendrobium chrysotoxum</name>
    <name type="common">Orchid</name>
    <dbReference type="NCBI Taxonomy" id="161865"/>
    <lineage>
        <taxon>Eukaryota</taxon>
        <taxon>Viridiplantae</taxon>
        <taxon>Streptophyta</taxon>
        <taxon>Embryophyta</taxon>
        <taxon>Tracheophyta</taxon>
        <taxon>Spermatophyta</taxon>
        <taxon>Magnoliopsida</taxon>
        <taxon>Liliopsida</taxon>
        <taxon>Asparagales</taxon>
        <taxon>Orchidaceae</taxon>
        <taxon>Epidendroideae</taxon>
        <taxon>Malaxideae</taxon>
        <taxon>Dendrobiinae</taxon>
        <taxon>Dendrobium</taxon>
    </lineage>
</organism>
<dbReference type="InterPro" id="IPR013083">
    <property type="entry name" value="Znf_RING/FYVE/PHD"/>
</dbReference>
<evidence type="ECO:0000256" key="3">
    <source>
        <dbReference type="ARBA" id="ARBA00022679"/>
    </source>
</evidence>